<feature type="domain" description="Transcription factor IIIC 90kDa subunit N-terminal" evidence="1">
    <location>
        <begin position="19"/>
        <end position="507"/>
    </location>
</feature>
<dbReference type="GO" id="GO:0006384">
    <property type="term" value="P:transcription initiation at RNA polymerase III promoter"/>
    <property type="evidence" value="ECO:0007669"/>
    <property type="project" value="InterPro"/>
</dbReference>
<protein>
    <recommendedName>
        <fullName evidence="5">Transcription factor IIIC 90kDa subunit N-terminal domain-containing protein</fullName>
    </recommendedName>
</protein>
<dbReference type="GO" id="GO:0004402">
    <property type="term" value="F:histone acetyltransferase activity"/>
    <property type="evidence" value="ECO:0007669"/>
    <property type="project" value="InterPro"/>
</dbReference>
<reference evidence="3" key="1">
    <citation type="submission" date="2022-11" db="EMBL/GenBank/DDBJ databases">
        <authorList>
            <person name="Petersen C."/>
        </authorList>
    </citation>
    <scope>NUCLEOTIDE SEQUENCE</scope>
    <source>
        <strain evidence="3">IBT 30069</strain>
    </source>
</reference>
<evidence type="ECO:0000313" key="3">
    <source>
        <dbReference type="EMBL" id="KAJ5116986.1"/>
    </source>
</evidence>
<reference evidence="3" key="2">
    <citation type="journal article" date="2023" name="IMA Fungus">
        <title>Comparative genomic study of the Penicillium genus elucidates a diverse pangenome and 15 lateral gene transfer events.</title>
        <authorList>
            <person name="Petersen C."/>
            <person name="Sorensen T."/>
            <person name="Nielsen M.R."/>
            <person name="Sondergaard T.E."/>
            <person name="Sorensen J.L."/>
            <person name="Fitzpatrick D.A."/>
            <person name="Frisvad J.C."/>
            <person name="Nielsen K.L."/>
        </authorList>
    </citation>
    <scope>NUCLEOTIDE SEQUENCE</scope>
    <source>
        <strain evidence="3">IBT 30069</strain>
    </source>
</reference>
<dbReference type="Pfam" id="PF12657">
    <property type="entry name" value="TFIIIC_delta"/>
    <property type="match status" value="1"/>
</dbReference>
<evidence type="ECO:0000313" key="4">
    <source>
        <dbReference type="Proteomes" id="UP001149165"/>
    </source>
</evidence>
<feature type="domain" description="Transcription factor IIIC putative zinc-finger" evidence="2">
    <location>
        <begin position="621"/>
        <end position="715"/>
    </location>
</feature>
<dbReference type="InterPro" id="IPR024764">
    <property type="entry name" value="TFIIIC_Znf"/>
</dbReference>
<evidence type="ECO:0000259" key="1">
    <source>
        <dbReference type="Pfam" id="PF12657"/>
    </source>
</evidence>
<name>A0A9W9KT72_9EURO</name>
<dbReference type="InterPro" id="IPR044230">
    <property type="entry name" value="GTF3C4"/>
</dbReference>
<keyword evidence="4" id="KW-1185">Reference proteome</keyword>
<dbReference type="OrthoDB" id="6021743at2759"/>
<dbReference type="EMBL" id="JAPQKH010000001">
    <property type="protein sequence ID" value="KAJ5116986.1"/>
    <property type="molecule type" value="Genomic_DNA"/>
</dbReference>
<dbReference type="PANTHER" id="PTHR15496:SF2">
    <property type="entry name" value="GENERAL TRANSCRIPTION FACTOR 3C POLYPEPTIDE 4"/>
    <property type="match status" value="1"/>
</dbReference>
<comment type="caution">
    <text evidence="3">The sequence shown here is derived from an EMBL/GenBank/DDBJ whole genome shotgun (WGS) entry which is preliminary data.</text>
</comment>
<dbReference type="Pfam" id="PF12660">
    <property type="entry name" value="zf-TFIIIC"/>
    <property type="match status" value="1"/>
</dbReference>
<evidence type="ECO:0000259" key="2">
    <source>
        <dbReference type="Pfam" id="PF12660"/>
    </source>
</evidence>
<accession>A0A9W9KT72</accession>
<gene>
    <name evidence="3" type="ORF">N7456_001334</name>
</gene>
<evidence type="ECO:0008006" key="5">
    <source>
        <dbReference type="Google" id="ProtNLM"/>
    </source>
</evidence>
<sequence length="721" mass="79670">MSQPIELSIFPPCFEAIDWSPDGEIALAAADQVHIFTWKASEENNSETNGWHTTRIPRVNTFTGAEWGLVSPQNRNDLSLGAEQSSSFVIGLAWSPSGLAKYRRSVLAILTSNLILSLWEPVGPNGQWIRVTVVNHALYPNSDASHHLQGASLRESNIRSFHWCTPLQVPELNKSSSNVAPESRWGIQLLAVATDANEVVLLRVHRPAGPQASSQPYVVNKLNAYSLDGAEKQFPMVHAGSLFQQALQSKARITSVSCSPWLNLSSDSDVYSATTVIAAVYGTQLRFIQAKVALMDTDPSQEVTPRHEVMVDFKEHGITAASQNWDSHRISGPLKWLHALWQEQSEKAIISVGTLGSLLTISCPISIWDGSNTKMDEIDVAEWPCSSISTDETDQSTRHMQPITSLITMQNEDNTSTLHVGTAGDFGGAIDISESGTLGDWRIPHWKKQVTRHEEGYDLDRDLGGHTVARIWGLAAHRGLTAFSFTTHPTKMIEYRMISTEKTFLGFIDETTGKTPDYHALFMPNSEGNEENFAREQRGKVVSFVLSTTEQGLDANIESEKLCYAAVCCAIVDKHSESVRAQAQKCLERLSRSAGADLSDEISKCTDGSSTIPAKQSNLRSGPGSHFFEWCEICDAGISWESPKEAQCENGHLFVRCGLSLLAIQEPGISKFCPFCRTEYYDEDLLARMHDGNISQTFAQLFEAFDTCIYCDRKFQASIQG</sequence>
<dbReference type="AlphaFoldDB" id="A0A9W9KT72"/>
<organism evidence="3 4">
    <name type="scientific">Penicillium angulare</name>
    <dbReference type="NCBI Taxonomy" id="116970"/>
    <lineage>
        <taxon>Eukaryota</taxon>
        <taxon>Fungi</taxon>
        <taxon>Dikarya</taxon>
        <taxon>Ascomycota</taxon>
        <taxon>Pezizomycotina</taxon>
        <taxon>Eurotiomycetes</taxon>
        <taxon>Eurotiomycetidae</taxon>
        <taxon>Eurotiales</taxon>
        <taxon>Aspergillaceae</taxon>
        <taxon>Penicillium</taxon>
    </lineage>
</organism>
<dbReference type="Proteomes" id="UP001149165">
    <property type="component" value="Unassembled WGS sequence"/>
</dbReference>
<dbReference type="GO" id="GO:0000127">
    <property type="term" value="C:transcription factor TFIIIC complex"/>
    <property type="evidence" value="ECO:0007669"/>
    <property type="project" value="InterPro"/>
</dbReference>
<proteinExistence type="predicted"/>
<dbReference type="PANTHER" id="PTHR15496">
    <property type="entry name" value="GENERAL TRANSCRIPTION FACTOR 3C POLYPEPTIDE 4 FAMILY"/>
    <property type="match status" value="1"/>
</dbReference>
<dbReference type="InterPro" id="IPR024761">
    <property type="entry name" value="TFIIIC_delta_N"/>
</dbReference>